<feature type="compositionally biased region" description="Polar residues" evidence="2">
    <location>
        <begin position="65"/>
        <end position="79"/>
    </location>
</feature>
<dbReference type="GO" id="GO:0000981">
    <property type="term" value="F:DNA-binding transcription factor activity, RNA polymerase II-specific"/>
    <property type="evidence" value="ECO:0007669"/>
    <property type="project" value="InterPro"/>
</dbReference>
<dbReference type="Gene3D" id="4.10.240.10">
    <property type="entry name" value="Zn(2)-C6 fungal-type DNA-binding domain"/>
    <property type="match status" value="1"/>
</dbReference>
<name>A0A8E2EPK9_9PEZI</name>
<evidence type="ECO:0000313" key="5">
    <source>
        <dbReference type="Proteomes" id="UP000250140"/>
    </source>
</evidence>
<proteinExistence type="predicted"/>
<dbReference type="InterPro" id="IPR001138">
    <property type="entry name" value="Zn2Cys6_DnaBD"/>
</dbReference>
<feature type="region of interest" description="Disordered" evidence="2">
    <location>
        <begin position="58"/>
        <end position="81"/>
    </location>
</feature>
<evidence type="ECO:0000313" key="4">
    <source>
        <dbReference type="EMBL" id="OCL02038.1"/>
    </source>
</evidence>
<dbReference type="EMBL" id="KV751015">
    <property type="protein sequence ID" value="OCL02038.1"/>
    <property type="molecule type" value="Genomic_DNA"/>
</dbReference>
<keyword evidence="1" id="KW-0539">Nucleus</keyword>
<feature type="domain" description="Zn(2)-C6 fungal-type" evidence="3">
    <location>
        <begin position="13"/>
        <end position="43"/>
    </location>
</feature>
<evidence type="ECO:0000256" key="1">
    <source>
        <dbReference type="ARBA" id="ARBA00023242"/>
    </source>
</evidence>
<organism evidence="4 5">
    <name type="scientific">Glonium stellatum</name>
    <dbReference type="NCBI Taxonomy" id="574774"/>
    <lineage>
        <taxon>Eukaryota</taxon>
        <taxon>Fungi</taxon>
        <taxon>Dikarya</taxon>
        <taxon>Ascomycota</taxon>
        <taxon>Pezizomycotina</taxon>
        <taxon>Dothideomycetes</taxon>
        <taxon>Pleosporomycetidae</taxon>
        <taxon>Gloniales</taxon>
        <taxon>Gloniaceae</taxon>
        <taxon>Glonium</taxon>
    </lineage>
</organism>
<dbReference type="SUPFAM" id="SSF57701">
    <property type="entry name" value="Zn2/Cys6 DNA-binding domain"/>
    <property type="match status" value="1"/>
</dbReference>
<dbReference type="PANTHER" id="PTHR47657:SF14">
    <property type="entry name" value="ZN(2)-C6 FUNGAL-TYPE DOMAIN-CONTAINING PROTEIN"/>
    <property type="match status" value="1"/>
</dbReference>
<dbReference type="CDD" id="cd00067">
    <property type="entry name" value="GAL4"/>
    <property type="match status" value="1"/>
</dbReference>
<dbReference type="SMART" id="SM00066">
    <property type="entry name" value="GAL4"/>
    <property type="match status" value="1"/>
</dbReference>
<evidence type="ECO:0000259" key="3">
    <source>
        <dbReference type="PROSITE" id="PS50048"/>
    </source>
</evidence>
<dbReference type="PROSITE" id="PS00463">
    <property type="entry name" value="ZN2_CY6_FUNGAL_1"/>
    <property type="match status" value="1"/>
</dbReference>
<reference evidence="4 5" key="1">
    <citation type="journal article" date="2016" name="Nat. Commun.">
        <title>Ectomycorrhizal ecology is imprinted in the genome of the dominant symbiotic fungus Cenococcum geophilum.</title>
        <authorList>
            <consortium name="DOE Joint Genome Institute"/>
            <person name="Peter M."/>
            <person name="Kohler A."/>
            <person name="Ohm R.A."/>
            <person name="Kuo A."/>
            <person name="Krutzmann J."/>
            <person name="Morin E."/>
            <person name="Arend M."/>
            <person name="Barry K.W."/>
            <person name="Binder M."/>
            <person name="Choi C."/>
            <person name="Clum A."/>
            <person name="Copeland A."/>
            <person name="Grisel N."/>
            <person name="Haridas S."/>
            <person name="Kipfer T."/>
            <person name="LaButti K."/>
            <person name="Lindquist E."/>
            <person name="Lipzen A."/>
            <person name="Maire R."/>
            <person name="Meier B."/>
            <person name="Mihaltcheva S."/>
            <person name="Molinier V."/>
            <person name="Murat C."/>
            <person name="Poggeler S."/>
            <person name="Quandt C.A."/>
            <person name="Sperisen C."/>
            <person name="Tritt A."/>
            <person name="Tisserant E."/>
            <person name="Crous P.W."/>
            <person name="Henrissat B."/>
            <person name="Nehls U."/>
            <person name="Egli S."/>
            <person name="Spatafora J.W."/>
            <person name="Grigoriev I.V."/>
            <person name="Martin F.M."/>
        </authorList>
    </citation>
    <scope>NUCLEOTIDE SEQUENCE [LARGE SCALE GENOMIC DNA]</scope>
    <source>
        <strain evidence="4 5">CBS 207.34</strain>
    </source>
</reference>
<dbReference type="GO" id="GO:0008270">
    <property type="term" value="F:zinc ion binding"/>
    <property type="evidence" value="ECO:0007669"/>
    <property type="project" value="InterPro"/>
</dbReference>
<dbReference type="PROSITE" id="PS50048">
    <property type="entry name" value="ZN2_CY6_FUNGAL_2"/>
    <property type="match status" value="1"/>
</dbReference>
<gene>
    <name evidence="4" type="ORF">AOQ84DRAFT_383092</name>
</gene>
<dbReference type="PANTHER" id="PTHR47657">
    <property type="entry name" value="STEROL REGULATORY ELEMENT-BINDING PROTEIN ECM22"/>
    <property type="match status" value="1"/>
</dbReference>
<dbReference type="OrthoDB" id="416217at2759"/>
<accession>A0A8E2EPK9</accession>
<protein>
    <recommendedName>
        <fullName evidence="3">Zn(2)-C6 fungal-type domain-containing protein</fullName>
    </recommendedName>
</protein>
<sequence length="397" mass="45601">MPPRRSYKKSTAGCRTCKRRRVKCDEVHLSCGPCVKHGVLCDYAMRDVDHSIPSAEKSVPAQKGYLTSPSGATTPSSYEHGSRILRSPSWIGEDPQSTRMLEMRLIHHFSVMSAMPLVPDSPTRYAWSVSLPQMAFYSGVENPLMNIFLANSALHLRLLNPSDQQAVFASVYYFCLGLKTCKEMLNRVSEENSCMLFASAGAIAMQQLLSRQELPLETLYTLPTSWFRAMRGLRAIVSATEIWLRQSNLKALLLACRLPDPWIPMDQVDHFTYLLEDLENEGLSQSHLETYQGAVLYLDWAYKLHQQWHDRPTVRGHIVSFPGRLSEEFSLLLEMYEPRALVITAHFFALFKFVDEVWYMQGVARREILGILSLVPENWMWAMKWPMQQIEYPLERI</sequence>
<dbReference type="Pfam" id="PF00172">
    <property type="entry name" value="Zn_clus"/>
    <property type="match status" value="1"/>
</dbReference>
<dbReference type="Proteomes" id="UP000250140">
    <property type="component" value="Unassembled WGS sequence"/>
</dbReference>
<dbReference type="AlphaFoldDB" id="A0A8E2EPK9"/>
<dbReference type="InterPro" id="IPR036864">
    <property type="entry name" value="Zn2-C6_fun-type_DNA-bd_sf"/>
</dbReference>
<evidence type="ECO:0000256" key="2">
    <source>
        <dbReference type="SAM" id="MobiDB-lite"/>
    </source>
</evidence>
<dbReference type="InterPro" id="IPR052400">
    <property type="entry name" value="Zn2-C6_fungal_TF"/>
</dbReference>
<keyword evidence="5" id="KW-1185">Reference proteome</keyword>